<dbReference type="EMBL" id="CP001798">
    <property type="protein sequence ID" value="ADE15033.1"/>
    <property type="molecule type" value="Genomic_DNA"/>
</dbReference>
<accession>D5C3R1</accession>
<dbReference type="Proteomes" id="UP000001844">
    <property type="component" value="Chromosome"/>
</dbReference>
<keyword evidence="1" id="KW-0732">Signal</keyword>
<feature type="signal peptide" evidence="1">
    <location>
        <begin position="1"/>
        <end position="35"/>
    </location>
</feature>
<dbReference type="HOGENOM" id="CLU_191467_0_0_6"/>
<dbReference type="AlphaFoldDB" id="D5C3R1"/>
<evidence type="ECO:0000256" key="1">
    <source>
        <dbReference type="SAM" id="SignalP"/>
    </source>
</evidence>
<gene>
    <name evidence="2" type="ordered locus">Nhal_1925</name>
</gene>
<sequence length="86" mass="9231">MQPIKEKKLGMKIRAAYYIKLALAGLMLSGCASKAGPFVTNVSSDGDGGLLIEKCMVRLDRMINTVENADCTTSPIKLKRASAGIR</sequence>
<proteinExistence type="predicted"/>
<evidence type="ECO:0000313" key="3">
    <source>
        <dbReference type="Proteomes" id="UP000001844"/>
    </source>
</evidence>
<reference evidence="3" key="1">
    <citation type="submission" date="2010-04" db="EMBL/GenBank/DDBJ databases">
        <title>Complete genome sequence of Nitrosococcus halophilus Nc4, a salt-adapted, aerobic obligate ammonia-oxidizing sulfur purple bacterium.</title>
        <authorList>
            <consortium name="US DOE Joint Genome Institute"/>
            <person name="Campbell M.A."/>
            <person name="Malfatti S.A."/>
            <person name="Chain P.S.G."/>
            <person name="Heidelberg J.F."/>
            <person name="Ward B.B."/>
            <person name="Klotz M.G."/>
        </authorList>
    </citation>
    <scope>NUCLEOTIDE SEQUENCE [LARGE SCALE GENOMIC DNA]</scope>
    <source>
        <strain evidence="3">Nc4</strain>
    </source>
</reference>
<name>D5C3R1_NITHN</name>
<dbReference type="KEGG" id="nhl:Nhal_1925"/>
<protein>
    <recommendedName>
        <fullName evidence="4">Lipoprotein</fullName>
    </recommendedName>
</protein>
<dbReference type="PROSITE" id="PS51257">
    <property type="entry name" value="PROKAR_LIPOPROTEIN"/>
    <property type="match status" value="1"/>
</dbReference>
<evidence type="ECO:0008006" key="4">
    <source>
        <dbReference type="Google" id="ProtNLM"/>
    </source>
</evidence>
<organism evidence="2 3">
    <name type="scientific">Nitrosococcus halophilus (strain Nc4)</name>
    <dbReference type="NCBI Taxonomy" id="472759"/>
    <lineage>
        <taxon>Bacteria</taxon>
        <taxon>Pseudomonadati</taxon>
        <taxon>Pseudomonadota</taxon>
        <taxon>Gammaproteobacteria</taxon>
        <taxon>Chromatiales</taxon>
        <taxon>Chromatiaceae</taxon>
        <taxon>Nitrosococcus</taxon>
    </lineage>
</organism>
<evidence type="ECO:0000313" key="2">
    <source>
        <dbReference type="EMBL" id="ADE15033.1"/>
    </source>
</evidence>
<feature type="chain" id="PRO_5003069874" description="Lipoprotein" evidence="1">
    <location>
        <begin position="36"/>
        <end position="86"/>
    </location>
</feature>
<keyword evidence="3" id="KW-1185">Reference proteome</keyword>